<evidence type="ECO:0000313" key="4">
    <source>
        <dbReference type="Proteomes" id="UP000291591"/>
    </source>
</evidence>
<name>A0A4Q7V084_PSEST</name>
<dbReference type="InterPro" id="IPR000182">
    <property type="entry name" value="GNAT_dom"/>
</dbReference>
<evidence type="ECO:0000313" key="3">
    <source>
        <dbReference type="EMBL" id="RZT86808.1"/>
    </source>
</evidence>
<dbReference type="PROSITE" id="PS51729">
    <property type="entry name" value="GNAT_YJDJ"/>
    <property type="match status" value="1"/>
</dbReference>
<dbReference type="AlphaFoldDB" id="A0A4Q7V084"/>
<sequence>MSDQDTIALRHAPDRSLYAVDVDGEEVGFAAYVDSDGRRIFFHTVVDERFGGRGLAGKVVAYALADTREAGLRIVAMCPYVAKYVTTHHEVDDLLDPVTTAARAAVRDAQG</sequence>
<keyword evidence="4" id="KW-1185">Reference proteome</keyword>
<comment type="caution">
    <text evidence="3">The sequence shown here is derived from an EMBL/GenBank/DDBJ whole genome shotgun (WGS) entry which is preliminary data.</text>
</comment>
<dbReference type="Pfam" id="PF14542">
    <property type="entry name" value="Acetyltransf_CG"/>
    <property type="match status" value="1"/>
</dbReference>
<organism evidence="3 4">
    <name type="scientific">Pseudonocardia sediminis</name>
    <dbReference type="NCBI Taxonomy" id="1397368"/>
    <lineage>
        <taxon>Bacteria</taxon>
        <taxon>Bacillati</taxon>
        <taxon>Actinomycetota</taxon>
        <taxon>Actinomycetes</taxon>
        <taxon>Pseudonocardiales</taxon>
        <taxon>Pseudonocardiaceae</taxon>
        <taxon>Pseudonocardia</taxon>
    </lineage>
</organism>
<dbReference type="PANTHER" id="PTHR31435">
    <property type="entry name" value="PROTEIN NATD1"/>
    <property type="match status" value="1"/>
</dbReference>
<proteinExistence type="predicted"/>
<dbReference type="EMBL" id="SHKL01000001">
    <property type="protein sequence ID" value="RZT86808.1"/>
    <property type="molecule type" value="Genomic_DNA"/>
</dbReference>
<feature type="domain" description="N-acetyltransferase" evidence="1">
    <location>
        <begin position="1"/>
        <end position="111"/>
    </location>
</feature>
<dbReference type="Proteomes" id="UP000291591">
    <property type="component" value="Unassembled WGS sequence"/>
</dbReference>
<evidence type="ECO:0000259" key="2">
    <source>
        <dbReference type="PROSITE" id="PS51729"/>
    </source>
</evidence>
<gene>
    <name evidence="3" type="ORF">EV383_3707</name>
</gene>
<dbReference type="PROSITE" id="PS51186">
    <property type="entry name" value="GNAT"/>
    <property type="match status" value="1"/>
</dbReference>
<feature type="domain" description="N-acetyltransferase" evidence="2">
    <location>
        <begin position="10"/>
        <end position="96"/>
    </location>
</feature>
<dbReference type="OrthoDB" id="5405911at2"/>
<dbReference type="InterPro" id="IPR031165">
    <property type="entry name" value="GNAT_YJDJ"/>
</dbReference>
<dbReference type="InterPro" id="IPR045057">
    <property type="entry name" value="Gcn5-rel_NAT"/>
</dbReference>
<dbReference type="SUPFAM" id="SSF55729">
    <property type="entry name" value="Acyl-CoA N-acyltransferases (Nat)"/>
    <property type="match status" value="1"/>
</dbReference>
<evidence type="ECO:0000259" key="1">
    <source>
        <dbReference type="PROSITE" id="PS51186"/>
    </source>
</evidence>
<dbReference type="CDD" id="cd04301">
    <property type="entry name" value="NAT_SF"/>
    <property type="match status" value="1"/>
</dbReference>
<reference evidence="3 4" key="1">
    <citation type="submission" date="2019-02" db="EMBL/GenBank/DDBJ databases">
        <title>Sequencing the genomes of 1000 actinobacteria strains.</title>
        <authorList>
            <person name="Klenk H.-P."/>
        </authorList>
    </citation>
    <scope>NUCLEOTIDE SEQUENCE [LARGE SCALE GENOMIC DNA]</scope>
    <source>
        <strain evidence="3 4">DSM 45779</strain>
    </source>
</reference>
<dbReference type="InterPro" id="IPR016181">
    <property type="entry name" value="Acyl_CoA_acyltransferase"/>
</dbReference>
<dbReference type="GO" id="GO:0016747">
    <property type="term" value="F:acyltransferase activity, transferring groups other than amino-acyl groups"/>
    <property type="evidence" value="ECO:0007669"/>
    <property type="project" value="InterPro"/>
</dbReference>
<accession>A0A4Q7V084</accession>
<dbReference type="PANTHER" id="PTHR31435:SF10">
    <property type="entry name" value="BSR4717 PROTEIN"/>
    <property type="match status" value="1"/>
</dbReference>
<dbReference type="Gene3D" id="3.40.630.30">
    <property type="match status" value="1"/>
</dbReference>
<protein>
    <submittedName>
        <fullName evidence="3">Uncharacterized protein</fullName>
    </submittedName>
</protein>